<evidence type="ECO:0000313" key="1">
    <source>
        <dbReference type="EMBL" id="NYJ18928.1"/>
    </source>
</evidence>
<protein>
    <submittedName>
        <fullName evidence="1">Uncharacterized protein</fullName>
    </submittedName>
</protein>
<proteinExistence type="predicted"/>
<sequence length="168" mass="18627">MSISEAPQKFQAYSNFLQLQKIVALQNRFCIRSSRFRRLSSPRKQFPDTIHTARNGLDIVCVRGLQEAPRSCDAQGIPRVARHAPSSGQIARVHRAAGGLRKVWTGSAPPLPGARRLLPSESFVGWTGLEPVTDGLRQDKSRLPTAALKPRQISVDLDLTRSSLKMVF</sequence>
<dbReference type="Proteomes" id="UP000537260">
    <property type="component" value="Unassembled WGS sequence"/>
</dbReference>
<accession>A0A7Z0ECE3</accession>
<evidence type="ECO:0000313" key="2">
    <source>
        <dbReference type="Proteomes" id="UP000537260"/>
    </source>
</evidence>
<gene>
    <name evidence="1" type="ORF">HNR05_000719</name>
</gene>
<comment type="caution">
    <text evidence="1">The sequence shown here is derived from an EMBL/GenBank/DDBJ whole genome shotgun (WGS) entry which is preliminary data.</text>
</comment>
<reference evidence="1 2" key="1">
    <citation type="submission" date="2020-07" db="EMBL/GenBank/DDBJ databases">
        <title>Sequencing the genomes of 1000 actinobacteria strains.</title>
        <authorList>
            <person name="Klenk H.-P."/>
        </authorList>
    </citation>
    <scope>NUCLEOTIDE SEQUENCE [LARGE SCALE GENOMIC DNA]</scope>
    <source>
        <strain evidence="1 2">LI1</strain>
    </source>
</reference>
<name>A0A7Z0ECE3_9MICO</name>
<keyword evidence="2" id="KW-1185">Reference proteome</keyword>
<organism evidence="1 2">
    <name type="scientific">Glaciibacter psychrotolerans</name>
    <dbReference type="NCBI Taxonomy" id="670054"/>
    <lineage>
        <taxon>Bacteria</taxon>
        <taxon>Bacillati</taxon>
        <taxon>Actinomycetota</taxon>
        <taxon>Actinomycetes</taxon>
        <taxon>Micrococcales</taxon>
        <taxon>Microbacteriaceae</taxon>
        <taxon>Glaciibacter</taxon>
    </lineage>
</organism>
<dbReference type="EMBL" id="JACCFM010000001">
    <property type="protein sequence ID" value="NYJ18928.1"/>
    <property type="molecule type" value="Genomic_DNA"/>
</dbReference>
<dbReference type="AlphaFoldDB" id="A0A7Z0ECE3"/>